<dbReference type="CDD" id="cd03398">
    <property type="entry name" value="PAP2_haloperoxidase"/>
    <property type="match status" value="1"/>
</dbReference>
<reference evidence="2" key="2">
    <citation type="submission" date="2020-09" db="EMBL/GenBank/DDBJ databases">
        <authorList>
            <person name="Sun Q."/>
            <person name="Zhou Y."/>
        </authorList>
    </citation>
    <scope>NUCLEOTIDE SEQUENCE</scope>
    <source>
        <strain evidence="2">CGMCC 1.14988</strain>
    </source>
</reference>
<evidence type="ECO:0000313" key="3">
    <source>
        <dbReference type="Proteomes" id="UP000650511"/>
    </source>
</evidence>
<dbReference type="AlphaFoldDB" id="A0A8J3A849"/>
<sequence length="441" mass="46975">MLGAAGAGGLASLLSVTPAAASEGQHRGHRADRYSGQVVADWYRTVYQAIMDEGTTPPPAARIYACLAIAAYEAVVDGAPRLRSLAGQLNGLTATPRPDRSALHWPTVASAAIAACADGVLHAASASLRQQLVGHFATHLEQERRAGVAADVLRLSVAHGQRVGTHVAAWAAGDGADTTVGRVYAPPVGPDLWRSTPPNFGPAIDPHWGASVRPMALPSPDACAPPPPPAAFSTDANSAFRAQADAVLAAFDALTDEHRSIAMFWRDNPITSGLPSGHWMLLVGQLCTERGLTLDRTVEAHAMAGIALADAFTSCWYHKYVHNLLRPVSYIREHVPGREQWLSYVNTPQFPEYTSGHSVASRAVATVLTATMGTFPYTDRVHDLRNPHLGHRSFASFDAAADEAAHSRLLGGIHYPMGIDVGKTQGDRVGQTVLQRVTTRR</sequence>
<protein>
    <recommendedName>
        <fullName evidence="4">PAP2 superfamily protein</fullName>
    </recommendedName>
</protein>
<evidence type="ECO:0000313" key="2">
    <source>
        <dbReference type="EMBL" id="GGI06109.1"/>
    </source>
</evidence>
<dbReference type="Proteomes" id="UP000650511">
    <property type="component" value="Unassembled WGS sequence"/>
</dbReference>
<dbReference type="InterPro" id="IPR036938">
    <property type="entry name" value="PAP2/HPO_sf"/>
</dbReference>
<name>A0A8J3A849_9ACTN</name>
<dbReference type="PANTHER" id="PTHR34599">
    <property type="entry name" value="PEROXIDASE-RELATED"/>
    <property type="match status" value="1"/>
</dbReference>
<keyword evidence="3" id="KW-1185">Reference proteome</keyword>
<gene>
    <name evidence="2" type="ORF">GCM10011354_17460</name>
</gene>
<dbReference type="SUPFAM" id="SSF48317">
    <property type="entry name" value="Acid phosphatase/Vanadium-dependent haloperoxidase"/>
    <property type="match status" value="1"/>
</dbReference>
<dbReference type="Gene3D" id="1.10.606.20">
    <property type="match status" value="1"/>
</dbReference>
<feature type="chain" id="PRO_5035231660" description="PAP2 superfamily protein" evidence="1">
    <location>
        <begin position="22"/>
        <end position="441"/>
    </location>
</feature>
<evidence type="ECO:0008006" key="4">
    <source>
        <dbReference type="Google" id="ProtNLM"/>
    </source>
</evidence>
<organism evidence="2 3">
    <name type="scientific">Egicoccus halophilus</name>
    <dbReference type="NCBI Taxonomy" id="1670830"/>
    <lineage>
        <taxon>Bacteria</taxon>
        <taxon>Bacillati</taxon>
        <taxon>Actinomycetota</taxon>
        <taxon>Nitriliruptoria</taxon>
        <taxon>Egicoccales</taxon>
        <taxon>Egicoccaceae</taxon>
        <taxon>Egicoccus</taxon>
    </lineage>
</organism>
<feature type="signal peptide" evidence="1">
    <location>
        <begin position="1"/>
        <end position="21"/>
    </location>
</feature>
<accession>A0A8J3A849</accession>
<dbReference type="EMBL" id="BMHA01000005">
    <property type="protein sequence ID" value="GGI06109.1"/>
    <property type="molecule type" value="Genomic_DNA"/>
</dbReference>
<dbReference type="InterPro" id="IPR052559">
    <property type="entry name" value="V-haloperoxidase"/>
</dbReference>
<dbReference type="PANTHER" id="PTHR34599:SF1">
    <property type="entry name" value="PHOSPHATIDIC ACID PHOSPHATASE TYPE 2_HALOPEROXIDASE DOMAIN-CONTAINING PROTEIN"/>
    <property type="match status" value="1"/>
</dbReference>
<keyword evidence="1" id="KW-0732">Signal</keyword>
<comment type="caution">
    <text evidence="2">The sequence shown here is derived from an EMBL/GenBank/DDBJ whole genome shotgun (WGS) entry which is preliminary data.</text>
</comment>
<reference evidence="2" key="1">
    <citation type="journal article" date="2014" name="Int. J. Syst. Evol. Microbiol.">
        <title>Complete genome sequence of Corynebacterium casei LMG S-19264T (=DSM 44701T), isolated from a smear-ripened cheese.</title>
        <authorList>
            <consortium name="US DOE Joint Genome Institute (JGI-PGF)"/>
            <person name="Walter F."/>
            <person name="Albersmeier A."/>
            <person name="Kalinowski J."/>
            <person name="Ruckert C."/>
        </authorList>
    </citation>
    <scope>NUCLEOTIDE SEQUENCE</scope>
    <source>
        <strain evidence="2">CGMCC 1.14988</strain>
    </source>
</reference>
<proteinExistence type="predicted"/>
<evidence type="ECO:0000256" key="1">
    <source>
        <dbReference type="SAM" id="SignalP"/>
    </source>
</evidence>